<reference evidence="10" key="1">
    <citation type="submission" date="2021-01" db="EMBL/GenBank/DDBJ databases">
        <authorList>
            <person name="Corre E."/>
            <person name="Pelletier E."/>
            <person name="Niang G."/>
            <person name="Scheremetjew M."/>
            <person name="Finn R."/>
            <person name="Kale V."/>
            <person name="Holt S."/>
            <person name="Cochrane G."/>
            <person name="Meng A."/>
            <person name="Brown T."/>
            <person name="Cohen L."/>
        </authorList>
    </citation>
    <scope>NUCLEOTIDE SEQUENCE</scope>
    <source>
        <strain evidence="10">CCMP125</strain>
    </source>
</reference>
<dbReference type="Gene3D" id="3.40.50.150">
    <property type="entry name" value="Vaccinia Virus protein VP39"/>
    <property type="match status" value="1"/>
</dbReference>
<protein>
    <recommendedName>
        <fullName evidence="2">tRNA (adenine(58)-N(1))-methyltransferase</fullName>
        <ecNumber evidence="2">2.1.1.220</ecNumber>
    </recommendedName>
</protein>
<feature type="compositionally biased region" description="Basic and acidic residues" evidence="8">
    <location>
        <begin position="60"/>
        <end position="76"/>
    </location>
</feature>
<dbReference type="GO" id="GO:0005634">
    <property type="term" value="C:nucleus"/>
    <property type="evidence" value="ECO:0007669"/>
    <property type="project" value="UniProtKB-SubCell"/>
</dbReference>
<keyword evidence="7" id="KW-0539">Nucleus</keyword>
<evidence type="ECO:0000259" key="9">
    <source>
        <dbReference type="Pfam" id="PF08704"/>
    </source>
</evidence>
<evidence type="ECO:0000256" key="3">
    <source>
        <dbReference type="ARBA" id="ARBA00022603"/>
    </source>
</evidence>
<accession>A0A7S2YNX6</accession>
<comment type="subcellular location">
    <subcellularLocation>
        <location evidence="1">Nucleus</location>
    </subcellularLocation>
</comment>
<dbReference type="PROSITE" id="PS51620">
    <property type="entry name" value="SAM_TRM61"/>
    <property type="match status" value="1"/>
</dbReference>
<keyword evidence="6" id="KW-0819">tRNA processing</keyword>
<dbReference type="GO" id="GO:0030488">
    <property type="term" value="P:tRNA methylation"/>
    <property type="evidence" value="ECO:0007669"/>
    <property type="project" value="InterPro"/>
</dbReference>
<dbReference type="InterPro" id="IPR049470">
    <property type="entry name" value="TRM61_C"/>
</dbReference>
<dbReference type="PANTHER" id="PTHR12133">
    <property type="entry name" value="TRNA (ADENINE(58)-N(1))-METHYLTRANSFERASE"/>
    <property type="match status" value="1"/>
</dbReference>
<keyword evidence="4" id="KW-0808">Transferase</keyword>
<dbReference type="InterPro" id="IPR014816">
    <property type="entry name" value="tRNA_MeTrfase_Gcd14"/>
</dbReference>
<proteinExistence type="predicted"/>
<dbReference type="Gene3D" id="3.10.330.20">
    <property type="match status" value="1"/>
</dbReference>
<dbReference type="Pfam" id="PF08704">
    <property type="entry name" value="GCD14"/>
    <property type="match status" value="1"/>
</dbReference>
<keyword evidence="3" id="KW-0489">Methyltransferase</keyword>
<evidence type="ECO:0000256" key="7">
    <source>
        <dbReference type="ARBA" id="ARBA00023242"/>
    </source>
</evidence>
<evidence type="ECO:0000256" key="4">
    <source>
        <dbReference type="ARBA" id="ARBA00022679"/>
    </source>
</evidence>
<dbReference type="EC" id="2.1.1.220" evidence="2"/>
<evidence type="ECO:0000256" key="5">
    <source>
        <dbReference type="ARBA" id="ARBA00022691"/>
    </source>
</evidence>
<dbReference type="EMBL" id="HBHT01034437">
    <property type="protein sequence ID" value="CAD9987268.1"/>
    <property type="molecule type" value="Transcribed_RNA"/>
</dbReference>
<dbReference type="InterPro" id="IPR029063">
    <property type="entry name" value="SAM-dependent_MTases_sf"/>
</dbReference>
<feature type="region of interest" description="Disordered" evidence="8">
    <location>
        <begin position="56"/>
        <end position="76"/>
    </location>
</feature>
<evidence type="ECO:0000256" key="1">
    <source>
        <dbReference type="ARBA" id="ARBA00004123"/>
    </source>
</evidence>
<organism evidence="10">
    <name type="scientific">Entomoneis paludosa</name>
    <dbReference type="NCBI Taxonomy" id="265537"/>
    <lineage>
        <taxon>Eukaryota</taxon>
        <taxon>Sar</taxon>
        <taxon>Stramenopiles</taxon>
        <taxon>Ochrophyta</taxon>
        <taxon>Bacillariophyta</taxon>
        <taxon>Bacillariophyceae</taxon>
        <taxon>Bacillariophycidae</taxon>
        <taxon>Entomoneidaceae</taxon>
        <taxon>Entomoneis</taxon>
    </lineage>
</organism>
<feature type="domain" description="tRNA (adenine(58)-N(1))-methyltransferase catalytic subunit TRM61 C-terminal" evidence="9">
    <location>
        <begin position="156"/>
        <end position="454"/>
    </location>
</feature>
<feature type="region of interest" description="Disordered" evidence="8">
    <location>
        <begin position="354"/>
        <end position="439"/>
    </location>
</feature>
<evidence type="ECO:0000313" key="10">
    <source>
        <dbReference type="EMBL" id="CAD9987268.1"/>
    </source>
</evidence>
<gene>
    <name evidence="10" type="ORF">APAL1065_LOCUS23156</name>
</gene>
<dbReference type="PANTHER" id="PTHR12133:SF2">
    <property type="entry name" value="TRNA (ADENINE(58)-N(1))-METHYLTRANSFERASE CATALYTIC SUBUNIT TRMT61A"/>
    <property type="match status" value="1"/>
</dbReference>
<feature type="region of interest" description="Disordered" evidence="8">
    <location>
        <begin position="469"/>
        <end position="489"/>
    </location>
</feature>
<sequence length="489" mass="55033">MDFGRPHVHQESIATRSQIRYIPLDQVQSDENATDADKALDRLVVHHANEAARKMLLGPKPEKEENETDSKSQNDIEASIRKWMDTSLYTQRSLPLQSTIQPGDLVVIQISFDNLNFIYAEKNAIFSNRNGHFHHNDFLGKPYGCQIRSRNNKGFGFCYLLKPTPELWIRSLNHRTQIVHELDQSQIIFQLQLRPNQVVVESGTGSAAMSHTFARTLAPAGHLYTFEFNPHRAVTAREEFNRHGLSHLVTVQNVDVCQSGFPGVSHASVDGVFLDLPEPWNAVGHAAYVLKPNARLASYSPCVEQTQRTVAALEAAGFHSMITMEYRLMEHYVDQVTHQSPPFHVKRPCMLDAKYNPTTQPLRANKKRKKRKDYKENDNETEPEESQTKEEEGDAVSSDVPMKEEETVTNSDDGKTRPTPSTDEEETEKKKPSQLMARPFGTMRGHTAFLTFATAGLLPQPKPSHFCNVAPPMASAGDDVEETTKEGSS</sequence>
<evidence type="ECO:0000256" key="8">
    <source>
        <dbReference type="SAM" id="MobiDB-lite"/>
    </source>
</evidence>
<dbReference type="GO" id="GO:0031515">
    <property type="term" value="C:tRNA (m1A) methyltransferase complex"/>
    <property type="evidence" value="ECO:0007669"/>
    <property type="project" value="InterPro"/>
</dbReference>
<keyword evidence="5" id="KW-0949">S-adenosyl-L-methionine</keyword>
<evidence type="ECO:0000256" key="2">
    <source>
        <dbReference type="ARBA" id="ARBA00012796"/>
    </source>
</evidence>
<dbReference type="AlphaFoldDB" id="A0A7S2YNX6"/>
<dbReference type="SUPFAM" id="SSF53335">
    <property type="entry name" value="S-adenosyl-L-methionine-dependent methyltransferases"/>
    <property type="match status" value="1"/>
</dbReference>
<dbReference type="GO" id="GO:0160107">
    <property type="term" value="F:tRNA (adenine(58)-N1)-methyltransferase activity"/>
    <property type="evidence" value="ECO:0007669"/>
    <property type="project" value="UniProtKB-EC"/>
</dbReference>
<feature type="compositionally biased region" description="Basic and acidic residues" evidence="8">
    <location>
        <begin position="401"/>
        <end position="416"/>
    </location>
</feature>
<name>A0A7S2YNX6_9STRA</name>
<evidence type="ECO:0000256" key="6">
    <source>
        <dbReference type="ARBA" id="ARBA00022694"/>
    </source>
</evidence>